<dbReference type="AlphaFoldDB" id="A0A9J5XP10"/>
<reference evidence="1 2" key="1">
    <citation type="submission" date="2020-09" db="EMBL/GenBank/DDBJ databases">
        <title>De no assembly of potato wild relative species, Solanum commersonii.</title>
        <authorList>
            <person name="Cho K."/>
        </authorList>
    </citation>
    <scope>NUCLEOTIDE SEQUENCE [LARGE SCALE GENOMIC DNA]</scope>
    <source>
        <strain evidence="1">LZ3.2</strain>
        <tissue evidence="1">Leaf</tissue>
    </source>
</reference>
<name>A0A9J5XP10_SOLCO</name>
<accession>A0A9J5XP10</accession>
<organism evidence="1 2">
    <name type="scientific">Solanum commersonii</name>
    <name type="common">Commerson's wild potato</name>
    <name type="synonym">Commerson's nightshade</name>
    <dbReference type="NCBI Taxonomy" id="4109"/>
    <lineage>
        <taxon>Eukaryota</taxon>
        <taxon>Viridiplantae</taxon>
        <taxon>Streptophyta</taxon>
        <taxon>Embryophyta</taxon>
        <taxon>Tracheophyta</taxon>
        <taxon>Spermatophyta</taxon>
        <taxon>Magnoliopsida</taxon>
        <taxon>eudicotyledons</taxon>
        <taxon>Gunneridae</taxon>
        <taxon>Pentapetalae</taxon>
        <taxon>asterids</taxon>
        <taxon>lamiids</taxon>
        <taxon>Solanales</taxon>
        <taxon>Solanaceae</taxon>
        <taxon>Solanoideae</taxon>
        <taxon>Solaneae</taxon>
        <taxon>Solanum</taxon>
    </lineage>
</organism>
<dbReference type="EMBL" id="JACXVP010000008">
    <property type="protein sequence ID" value="KAG5589554.1"/>
    <property type="molecule type" value="Genomic_DNA"/>
</dbReference>
<dbReference type="OrthoDB" id="1930966at2759"/>
<evidence type="ECO:0000313" key="2">
    <source>
        <dbReference type="Proteomes" id="UP000824120"/>
    </source>
</evidence>
<gene>
    <name evidence="1" type="ORF">H5410_040068</name>
</gene>
<dbReference type="Proteomes" id="UP000824120">
    <property type="component" value="Chromosome 8"/>
</dbReference>
<proteinExistence type="predicted"/>
<protein>
    <recommendedName>
        <fullName evidence="3">Endonuclease/exonuclease/phosphatase</fullName>
    </recommendedName>
</protein>
<comment type="caution">
    <text evidence="1">The sequence shown here is derived from an EMBL/GenBank/DDBJ whole genome shotgun (WGS) entry which is preliminary data.</text>
</comment>
<evidence type="ECO:0000313" key="1">
    <source>
        <dbReference type="EMBL" id="KAG5589554.1"/>
    </source>
</evidence>
<keyword evidence="2" id="KW-1185">Reference proteome</keyword>
<evidence type="ECO:0008006" key="3">
    <source>
        <dbReference type="Google" id="ProtNLM"/>
    </source>
</evidence>
<sequence length="199" mass="23459">MLIRPQSRPYPIVQELRCSNIMKKMYKFYNRATKTRRNLMKDKRVFTMSKNYEFVNEIVSIDNKELGEPDKTIDTSKELNSESKKWEIRGSGSYSENRYENKEDARSRMDECNMYSFPTLMYATCSDCESLRLWDNIDQLVNTMSLPWLVGGDFNEILNEEEKIGGLPVVPQEYEDFPLLKQLLQLQPLPYNINCIFTS</sequence>